<protein>
    <submittedName>
        <fullName evidence="5">ProRS-C_1 domain-containing protein</fullName>
    </submittedName>
</protein>
<keyword evidence="4" id="KW-1185">Reference proteome</keyword>
<name>A0A0M3JLI1_ANISI</name>
<dbReference type="InterPro" id="IPR004499">
    <property type="entry name" value="Pro-tRNA-ligase_IIa_arc-type"/>
</dbReference>
<dbReference type="GO" id="GO:0004827">
    <property type="term" value="F:proline-tRNA ligase activity"/>
    <property type="evidence" value="ECO:0007669"/>
    <property type="project" value="InterPro"/>
</dbReference>
<dbReference type="SMART" id="SM00946">
    <property type="entry name" value="ProRS-C_1"/>
    <property type="match status" value="1"/>
</dbReference>
<dbReference type="PANTHER" id="PTHR43382">
    <property type="entry name" value="PROLYL-TRNA SYNTHETASE"/>
    <property type="match status" value="1"/>
</dbReference>
<evidence type="ECO:0000313" key="3">
    <source>
        <dbReference type="EMBL" id="VDK31218.1"/>
    </source>
</evidence>
<dbReference type="GO" id="GO:0017101">
    <property type="term" value="C:aminoacyl-tRNA synthetase multienzyme complex"/>
    <property type="evidence" value="ECO:0007669"/>
    <property type="project" value="TreeGrafter"/>
</dbReference>
<dbReference type="Gene3D" id="3.30.110.30">
    <property type="entry name" value="C-terminal domain of ProRS"/>
    <property type="match status" value="1"/>
</dbReference>
<accession>A0A0M3JLI1</accession>
<gene>
    <name evidence="3" type="ORF">ASIM_LOCUS8265</name>
</gene>
<dbReference type="SUPFAM" id="SSF64586">
    <property type="entry name" value="C-terminal domain of ProRS"/>
    <property type="match status" value="1"/>
</dbReference>
<dbReference type="EMBL" id="UYRR01021958">
    <property type="protein sequence ID" value="VDK31218.1"/>
    <property type="molecule type" value="Genomic_DNA"/>
</dbReference>
<dbReference type="WBParaSite" id="ASIM_0000851201-mRNA-1">
    <property type="protein sequence ID" value="ASIM_0000851201-mRNA-1"/>
    <property type="gene ID" value="ASIM_0000851201"/>
</dbReference>
<dbReference type="InterPro" id="IPR017449">
    <property type="entry name" value="Pro-tRNA_synth_II"/>
</dbReference>
<dbReference type="GO" id="GO:0005737">
    <property type="term" value="C:cytoplasm"/>
    <property type="evidence" value="ECO:0007669"/>
    <property type="project" value="InterPro"/>
</dbReference>
<dbReference type="OrthoDB" id="1350766at2759"/>
<evidence type="ECO:0000313" key="4">
    <source>
        <dbReference type="Proteomes" id="UP000267096"/>
    </source>
</evidence>
<sequence>MTFDWNEFKVLLDKKFVLISPFCGGIDCEDAIKKETTREESADPGAPAMGAKTLCIPLEQVRLPILSFFVDVL</sequence>
<evidence type="ECO:0000313" key="5">
    <source>
        <dbReference type="WBParaSite" id="ASIM_0000851201-mRNA-1"/>
    </source>
</evidence>
<dbReference type="PANTHER" id="PTHR43382:SF2">
    <property type="entry name" value="BIFUNCTIONAL GLUTAMATE_PROLINE--TRNA LIGASE"/>
    <property type="match status" value="1"/>
</dbReference>
<dbReference type="AlphaFoldDB" id="A0A0M3JLI1"/>
<dbReference type="InterPro" id="IPR016061">
    <property type="entry name" value="Pro-tRNA_ligase_II_C"/>
</dbReference>
<dbReference type="FunFam" id="3.30.110.30:FF:000001">
    <property type="entry name" value="Bifunctional glutamate/proline--tRNA ligase"/>
    <property type="match status" value="1"/>
</dbReference>
<dbReference type="GO" id="GO:0005524">
    <property type="term" value="F:ATP binding"/>
    <property type="evidence" value="ECO:0007669"/>
    <property type="project" value="InterPro"/>
</dbReference>
<dbReference type="Proteomes" id="UP000267096">
    <property type="component" value="Unassembled WGS sequence"/>
</dbReference>
<keyword evidence="1" id="KW-0648">Protein biosynthesis</keyword>
<reference evidence="3 4" key="2">
    <citation type="submission" date="2018-11" db="EMBL/GenBank/DDBJ databases">
        <authorList>
            <consortium name="Pathogen Informatics"/>
        </authorList>
    </citation>
    <scope>NUCLEOTIDE SEQUENCE [LARGE SCALE GENOMIC DNA]</scope>
</reference>
<feature type="domain" description="Proline-tRNA ligase class II C-terminal" evidence="2">
    <location>
        <begin position="5"/>
        <end position="68"/>
    </location>
</feature>
<evidence type="ECO:0000259" key="2">
    <source>
        <dbReference type="SMART" id="SM00946"/>
    </source>
</evidence>
<reference evidence="5" key="1">
    <citation type="submission" date="2017-02" db="UniProtKB">
        <authorList>
            <consortium name="WormBaseParasite"/>
        </authorList>
    </citation>
    <scope>IDENTIFICATION</scope>
</reference>
<evidence type="ECO:0000256" key="1">
    <source>
        <dbReference type="ARBA" id="ARBA00022917"/>
    </source>
</evidence>
<dbReference type="Pfam" id="PF09180">
    <property type="entry name" value="ProRS-C_1"/>
    <property type="match status" value="1"/>
</dbReference>
<dbReference type="GO" id="GO:0006433">
    <property type="term" value="P:prolyl-tRNA aminoacylation"/>
    <property type="evidence" value="ECO:0007669"/>
    <property type="project" value="InterPro"/>
</dbReference>
<organism evidence="5">
    <name type="scientific">Anisakis simplex</name>
    <name type="common">Herring worm</name>
    <dbReference type="NCBI Taxonomy" id="6269"/>
    <lineage>
        <taxon>Eukaryota</taxon>
        <taxon>Metazoa</taxon>
        <taxon>Ecdysozoa</taxon>
        <taxon>Nematoda</taxon>
        <taxon>Chromadorea</taxon>
        <taxon>Rhabditida</taxon>
        <taxon>Spirurina</taxon>
        <taxon>Ascaridomorpha</taxon>
        <taxon>Ascaridoidea</taxon>
        <taxon>Anisakidae</taxon>
        <taxon>Anisakis</taxon>
        <taxon>Anisakis simplex complex</taxon>
    </lineage>
</organism>
<proteinExistence type="predicted"/>